<feature type="non-terminal residue" evidence="1">
    <location>
        <position position="1"/>
    </location>
</feature>
<reference evidence="1 2" key="1">
    <citation type="submission" date="2019-09" db="EMBL/GenBank/DDBJ databases">
        <title>Bird 10,000 Genomes (B10K) Project - Family phase.</title>
        <authorList>
            <person name="Zhang G."/>
        </authorList>
    </citation>
    <scope>NUCLEOTIDE SEQUENCE [LARGE SCALE GENOMIC DNA]</scope>
    <source>
        <strain evidence="1">B10K-DU-012-38</strain>
        <tissue evidence="1">Muscle</tissue>
    </source>
</reference>
<organism evidence="1 2">
    <name type="scientific">Urocynchramus pylzowi</name>
    <dbReference type="NCBI Taxonomy" id="571890"/>
    <lineage>
        <taxon>Eukaryota</taxon>
        <taxon>Metazoa</taxon>
        <taxon>Chordata</taxon>
        <taxon>Craniata</taxon>
        <taxon>Vertebrata</taxon>
        <taxon>Euteleostomi</taxon>
        <taxon>Archelosauria</taxon>
        <taxon>Archosauria</taxon>
        <taxon>Dinosauria</taxon>
        <taxon>Saurischia</taxon>
        <taxon>Theropoda</taxon>
        <taxon>Coelurosauria</taxon>
        <taxon>Aves</taxon>
        <taxon>Neognathae</taxon>
        <taxon>Neoaves</taxon>
        <taxon>Telluraves</taxon>
        <taxon>Australaves</taxon>
        <taxon>Passeriformes</taxon>
        <taxon>Passeroidea</taxon>
        <taxon>Fringillidae</taxon>
        <taxon>Urocynchramus</taxon>
    </lineage>
</organism>
<comment type="caution">
    <text evidence="1">The sequence shown here is derived from an EMBL/GenBank/DDBJ whole genome shotgun (WGS) entry which is preliminary data.</text>
</comment>
<dbReference type="AlphaFoldDB" id="A0A7K5SQ12"/>
<name>A0A7K5SQ12_9FRIN</name>
<dbReference type="EMBL" id="VZRH01001297">
    <property type="protein sequence ID" value="NWT93120.1"/>
    <property type="molecule type" value="Genomic_DNA"/>
</dbReference>
<sequence>SDKIELCWHKSSGANPYQSLEDLRGYWNEPENTKIRWKAPDGIYWICGKVAYSELPRKWKGSCTLGMIQPFFFTLPRSKSGLLGAPL</sequence>
<evidence type="ECO:0000313" key="1">
    <source>
        <dbReference type="EMBL" id="NWT93120.1"/>
    </source>
</evidence>
<keyword evidence="2" id="KW-1185">Reference proteome</keyword>
<feature type="non-terminal residue" evidence="1">
    <location>
        <position position="87"/>
    </location>
</feature>
<gene>
    <name evidence="1" type="primary">Erv31_2</name>
    <name evidence="1" type="ORF">UROPYL_R15120</name>
</gene>
<protein>
    <submittedName>
        <fullName evidence="1">ENR1 protein</fullName>
    </submittedName>
</protein>
<evidence type="ECO:0000313" key="2">
    <source>
        <dbReference type="Proteomes" id="UP000524542"/>
    </source>
</evidence>
<proteinExistence type="predicted"/>
<dbReference type="Proteomes" id="UP000524542">
    <property type="component" value="Unassembled WGS sequence"/>
</dbReference>
<accession>A0A7K5SQ12</accession>